<dbReference type="EMBL" id="CP002580">
    <property type="protein sequence ID" value="AJK44952.1"/>
    <property type="molecule type" value="Genomic_DNA"/>
</dbReference>
<dbReference type="RefSeq" id="WP_052498244.1">
    <property type="nucleotide sequence ID" value="NZ_CP002580.1"/>
</dbReference>
<feature type="compositionally biased region" description="Pro residues" evidence="1">
    <location>
        <begin position="248"/>
        <end position="260"/>
    </location>
</feature>
<accession>A0A0B6RI00</accession>
<feature type="region of interest" description="Disordered" evidence="1">
    <location>
        <begin position="236"/>
        <end position="262"/>
    </location>
</feature>
<reference evidence="4" key="1">
    <citation type="submission" date="2011-03" db="EMBL/GenBank/DDBJ databases">
        <authorList>
            <person name="Voget S."/>
            <person name="Streit W.R."/>
            <person name="Jaeger K.E."/>
            <person name="Daniel R."/>
        </authorList>
    </citation>
    <scope>NUCLEOTIDE SEQUENCE [LARGE SCALE GENOMIC DNA]</scope>
    <source>
        <strain evidence="4">PG1</strain>
    </source>
</reference>
<dbReference type="Gene3D" id="1.10.150.690">
    <property type="entry name" value="DUF2063"/>
    <property type="match status" value="1"/>
</dbReference>
<dbReference type="KEGG" id="bgp:BGL_1c04100"/>
<feature type="domain" description="Putative DNA-binding" evidence="2">
    <location>
        <begin position="9"/>
        <end position="101"/>
    </location>
</feature>
<dbReference type="Pfam" id="PF09836">
    <property type="entry name" value="DUF2063"/>
    <property type="match status" value="1"/>
</dbReference>
<sequence length="280" mass="29765">MTRDQLALLQAEFGAQLARRDAALEALAPWLDDDAATRRRFARYQASLRHGHARSLQLVYPVLHALVGEAFFRTLAHAYGDAHPSRDGNLSRFGAELARFVAGLPAAAGYPYFADVARLEWSLHAANRAADVPPLRAAELAAAGVDAAQDWPLALHPAAALHASPWRVAAIWLAHQRPDGPALPASIDGPGRALVYRDGWTPAVRELEAPEWAALGALARGATLGEALAAGLAAAPDMAEEAAMTDPPGEPLPSPSPPFDPATALRRWLADGLLTRPARP</sequence>
<evidence type="ECO:0000256" key="1">
    <source>
        <dbReference type="SAM" id="MobiDB-lite"/>
    </source>
</evidence>
<proteinExistence type="predicted"/>
<name>A0A0B6RI00_BURPL</name>
<gene>
    <name evidence="3" type="ORF">BGL_1c04100</name>
</gene>
<dbReference type="InterPro" id="IPR044922">
    <property type="entry name" value="DUF2063_N_sf"/>
</dbReference>
<keyword evidence="4" id="KW-1185">Reference proteome</keyword>
<evidence type="ECO:0000313" key="3">
    <source>
        <dbReference type="EMBL" id="AJK44952.1"/>
    </source>
</evidence>
<dbReference type="Proteomes" id="UP000031838">
    <property type="component" value="Chromosome 1"/>
</dbReference>
<dbReference type="AlphaFoldDB" id="A0A0B6RI00"/>
<evidence type="ECO:0000313" key="4">
    <source>
        <dbReference type="Proteomes" id="UP000031838"/>
    </source>
</evidence>
<reference evidence="3 4" key="2">
    <citation type="journal article" date="2016" name="Appl. Microbiol. Biotechnol.">
        <title>Mutations improving production and secretion of extracellular lipase by Burkholderia glumae PG1.</title>
        <authorList>
            <person name="Knapp A."/>
            <person name="Voget S."/>
            <person name="Gao R."/>
            <person name="Zaburannyi N."/>
            <person name="Krysciak D."/>
            <person name="Breuer M."/>
            <person name="Hauer B."/>
            <person name="Streit W.R."/>
            <person name="Muller R."/>
            <person name="Daniel R."/>
            <person name="Jaeger K.E."/>
        </authorList>
    </citation>
    <scope>NUCLEOTIDE SEQUENCE [LARGE SCALE GENOMIC DNA]</scope>
    <source>
        <strain evidence="3 4">PG1</strain>
    </source>
</reference>
<evidence type="ECO:0000259" key="2">
    <source>
        <dbReference type="Pfam" id="PF09836"/>
    </source>
</evidence>
<protein>
    <recommendedName>
        <fullName evidence="2">Putative DNA-binding domain-containing protein</fullName>
    </recommendedName>
</protein>
<organism evidence="3 4">
    <name type="scientific">Burkholderia plantarii</name>
    <dbReference type="NCBI Taxonomy" id="41899"/>
    <lineage>
        <taxon>Bacteria</taxon>
        <taxon>Pseudomonadati</taxon>
        <taxon>Pseudomonadota</taxon>
        <taxon>Betaproteobacteria</taxon>
        <taxon>Burkholderiales</taxon>
        <taxon>Burkholderiaceae</taxon>
        <taxon>Burkholderia</taxon>
    </lineage>
</organism>
<dbReference type="HOGENOM" id="CLU_086594_0_1_4"/>
<dbReference type="InterPro" id="IPR018640">
    <property type="entry name" value="DUF2063"/>
</dbReference>